<dbReference type="PANTHER" id="PTHR43578:SF3">
    <property type="entry name" value="NADH-QUINONE OXIDOREDUCTASE SUBUNIT F"/>
    <property type="match status" value="1"/>
</dbReference>
<feature type="domain" description="NADH-ubiquinone oxidoreductase 51kDa subunit iron-sulphur binding" evidence="11">
    <location>
        <begin position="433"/>
        <end position="477"/>
    </location>
</feature>
<dbReference type="GO" id="GO:0016491">
    <property type="term" value="F:oxidoreductase activity"/>
    <property type="evidence" value="ECO:0007669"/>
    <property type="project" value="UniProtKB-KW"/>
</dbReference>
<evidence type="ECO:0000256" key="7">
    <source>
        <dbReference type="ARBA" id="ARBA00023004"/>
    </source>
</evidence>
<dbReference type="EMBL" id="FIZX01000002">
    <property type="protein sequence ID" value="CZF81301.1"/>
    <property type="molecule type" value="Genomic_DNA"/>
</dbReference>
<comment type="cofactor">
    <cofactor evidence="2">
        <name>[4Fe-4S] cluster</name>
        <dbReference type="ChEBI" id="CHEBI:49883"/>
    </cofactor>
</comment>
<evidence type="ECO:0000256" key="4">
    <source>
        <dbReference type="ARBA" id="ARBA00019901"/>
    </source>
</evidence>
<accession>A0A128F4T9</accession>
<dbReference type="AlphaFoldDB" id="A0A128F4T9"/>
<dbReference type="Gene3D" id="1.20.1440.230">
    <property type="entry name" value="NADH-ubiquinone oxidoreductase 51kDa subunit, iron-sulphur binding domain"/>
    <property type="match status" value="1"/>
</dbReference>
<dbReference type="InterPro" id="IPR037207">
    <property type="entry name" value="Nuop51_4Fe4S-bd_sf"/>
</dbReference>
<dbReference type="Gene3D" id="6.10.250.1450">
    <property type="match status" value="1"/>
</dbReference>
<dbReference type="FunFam" id="3.40.50.11540:FF:000001">
    <property type="entry name" value="NADH dehydrogenase [ubiquinone] flavoprotein 1, mitochondrial"/>
    <property type="match status" value="1"/>
</dbReference>
<dbReference type="Pfam" id="PF01512">
    <property type="entry name" value="Complex1_51K"/>
    <property type="match status" value="1"/>
</dbReference>
<dbReference type="SUPFAM" id="SSF142984">
    <property type="entry name" value="Nqo1 middle domain-like"/>
    <property type="match status" value="1"/>
</dbReference>
<comment type="cofactor">
    <cofactor evidence="1">
        <name>FMN</name>
        <dbReference type="ChEBI" id="CHEBI:58210"/>
    </cofactor>
</comment>
<dbReference type="CDD" id="cd03063">
    <property type="entry name" value="TRX_Fd_FDH_beta"/>
    <property type="match status" value="1"/>
</dbReference>
<dbReference type="Pfam" id="PF10589">
    <property type="entry name" value="NADH_4Fe-4S"/>
    <property type="match status" value="1"/>
</dbReference>
<dbReference type="Gene3D" id="3.40.50.11540">
    <property type="entry name" value="NADH-ubiquinone oxidoreductase 51kDa subunit"/>
    <property type="match status" value="1"/>
</dbReference>
<evidence type="ECO:0000256" key="9">
    <source>
        <dbReference type="ARBA" id="ARBA00031578"/>
    </source>
</evidence>
<keyword evidence="6" id="KW-0479">Metal-binding</keyword>
<dbReference type="Gene3D" id="3.10.20.600">
    <property type="match status" value="1"/>
</dbReference>
<dbReference type="RefSeq" id="WP_062663587.1">
    <property type="nucleotide sequence ID" value="NZ_FIZX01000002.1"/>
</dbReference>
<dbReference type="OrthoDB" id="9805533at2"/>
<evidence type="ECO:0000256" key="8">
    <source>
        <dbReference type="ARBA" id="ARBA00023014"/>
    </source>
</evidence>
<dbReference type="SUPFAM" id="SSF140490">
    <property type="entry name" value="Nqo1C-terminal domain-like"/>
    <property type="match status" value="1"/>
</dbReference>
<keyword evidence="5" id="KW-0004">4Fe-4S</keyword>
<keyword evidence="8" id="KW-0411">Iron-sulfur</keyword>
<evidence type="ECO:0000256" key="1">
    <source>
        <dbReference type="ARBA" id="ARBA00001917"/>
    </source>
</evidence>
<dbReference type="SMART" id="SM00928">
    <property type="entry name" value="NADH_4Fe-4S"/>
    <property type="match status" value="1"/>
</dbReference>
<name>A0A128F4T9_9GAMM</name>
<dbReference type="STRING" id="1796497.GCE9029_02526"/>
<keyword evidence="7" id="KW-0408">Iron</keyword>
<evidence type="ECO:0000259" key="11">
    <source>
        <dbReference type="SMART" id="SM00928"/>
    </source>
</evidence>
<evidence type="ECO:0000256" key="6">
    <source>
        <dbReference type="ARBA" id="ARBA00022723"/>
    </source>
</evidence>
<evidence type="ECO:0000256" key="10">
    <source>
        <dbReference type="ARBA" id="ARBA00032787"/>
    </source>
</evidence>
<dbReference type="InterPro" id="IPR001949">
    <property type="entry name" value="NADH-UbQ_OxRdtase_51kDa_CS"/>
</dbReference>
<protein>
    <recommendedName>
        <fullName evidence="4">NADH-quinone oxidoreductase subunit F</fullName>
    </recommendedName>
    <alternativeName>
        <fullName evidence="9">NADH dehydrogenase I subunit F</fullName>
    </alternativeName>
    <alternativeName>
        <fullName evidence="10">NDH-1 subunit F</fullName>
    </alternativeName>
</protein>
<dbReference type="GO" id="GO:0046872">
    <property type="term" value="F:metal ion binding"/>
    <property type="evidence" value="ECO:0007669"/>
    <property type="project" value="UniProtKB-KW"/>
</dbReference>
<dbReference type="InterPro" id="IPR019575">
    <property type="entry name" value="Nuop51_4Fe4S-bd"/>
</dbReference>
<keyword evidence="13" id="KW-1185">Reference proteome</keyword>
<dbReference type="PROSITE" id="PS00645">
    <property type="entry name" value="COMPLEX1_51K_2"/>
    <property type="match status" value="1"/>
</dbReference>
<keyword evidence="12" id="KW-0560">Oxidoreductase</keyword>
<evidence type="ECO:0000256" key="2">
    <source>
        <dbReference type="ARBA" id="ARBA00001966"/>
    </source>
</evidence>
<reference evidence="13" key="1">
    <citation type="submission" date="2016-02" db="EMBL/GenBank/DDBJ databases">
        <authorList>
            <person name="Rodrigo-Torres Lidia"/>
            <person name="Arahal R.David."/>
        </authorList>
    </citation>
    <scope>NUCLEOTIDE SEQUENCE [LARGE SCALE GENOMIC DNA]</scope>
    <source>
        <strain evidence="13">CECT 9029</strain>
    </source>
</reference>
<dbReference type="Proteomes" id="UP000071641">
    <property type="component" value="Unassembled WGS sequence"/>
</dbReference>
<gene>
    <name evidence="12" type="primary">hndC</name>
    <name evidence="12" type="ORF">GCE9029_02526</name>
</gene>
<evidence type="ECO:0000256" key="3">
    <source>
        <dbReference type="ARBA" id="ARBA00007523"/>
    </source>
</evidence>
<dbReference type="GO" id="GO:0008137">
    <property type="term" value="F:NADH dehydrogenase (ubiquinone) activity"/>
    <property type="evidence" value="ECO:0007669"/>
    <property type="project" value="InterPro"/>
</dbReference>
<evidence type="ECO:0000313" key="13">
    <source>
        <dbReference type="Proteomes" id="UP000071641"/>
    </source>
</evidence>
<dbReference type="SUPFAM" id="SSF142019">
    <property type="entry name" value="Nqo1 FMN-binding domain-like"/>
    <property type="match status" value="1"/>
</dbReference>
<dbReference type="GO" id="GO:0010181">
    <property type="term" value="F:FMN binding"/>
    <property type="evidence" value="ECO:0007669"/>
    <property type="project" value="InterPro"/>
</dbReference>
<comment type="similarity">
    <text evidence="3">Belongs to the complex I 51 kDa subunit family.</text>
</comment>
<dbReference type="GO" id="GO:0051539">
    <property type="term" value="F:4 iron, 4 sulfur cluster binding"/>
    <property type="evidence" value="ECO:0007669"/>
    <property type="project" value="UniProtKB-KW"/>
</dbReference>
<organism evidence="12 13">
    <name type="scientific">Grimontia celer</name>
    <dbReference type="NCBI Taxonomy" id="1796497"/>
    <lineage>
        <taxon>Bacteria</taxon>
        <taxon>Pseudomonadati</taxon>
        <taxon>Pseudomonadota</taxon>
        <taxon>Gammaproteobacteria</taxon>
        <taxon>Vibrionales</taxon>
        <taxon>Vibrionaceae</taxon>
        <taxon>Grimontia</taxon>
    </lineage>
</organism>
<dbReference type="InterPro" id="IPR037225">
    <property type="entry name" value="Nuo51_FMN-bd_sf"/>
</dbReference>
<proteinExistence type="inferred from homology"/>
<dbReference type="PROSITE" id="PS00644">
    <property type="entry name" value="COMPLEX1_51K_1"/>
    <property type="match status" value="1"/>
</dbReference>
<evidence type="ECO:0000256" key="5">
    <source>
        <dbReference type="ARBA" id="ARBA00022485"/>
    </source>
</evidence>
<dbReference type="InterPro" id="IPR011538">
    <property type="entry name" value="Nuo51_FMN-bd"/>
</dbReference>
<dbReference type="PANTHER" id="PTHR43578">
    <property type="entry name" value="NADH-QUINONE OXIDOREDUCTASE SUBUNIT F"/>
    <property type="match status" value="1"/>
</dbReference>
<sequence>MSYRIYIPLDSSSVSRGAEKVAQRLAHGAVTKGESLTIVRNGSHGLFWLEPMIEVESAQGRVAFGPVFEDDVDSLLALRFFAPDEAGSAALEHPLCLGLTTEIPWLKKQQRLTFERVGFVDPLDVEDYRSKGGFVGLEKALGMSTQEILDEVKTSGLRGRGGAAFPTGIKWQTVSDQPAGRKYVICNADEGDSGTFADRMLMEGDPFTLIEGMIICAIAVGATQGYVYTRSEYPNACKIFTQAIENAYAEGYLGSDICGSGKHFDLELRMGAGAYICGEETSLMESLEGKRGLVRSKPPLPAIEGLFGKPTVINNVISLASVPIILSKGADYYKDFGQGRSLGTMPIQLAGNVKRPGLFELAFGVTIRELLFDFGGGSKTGKPLKAVQIGGPLGAYIAEHDWDTDLDYEHLAARGAMLGHGGIVAFDNQTDMSQMARFAMEFCELESCGKCTPCRIGAVRGAEVIDQLLDAKGDDKLERKELLDDLCETMEQGSLCAMGGMTPFPVKSALKYFPEDFGLTKDTGAQVNSGGK</sequence>
<evidence type="ECO:0000313" key="12">
    <source>
        <dbReference type="EMBL" id="CZF81301.1"/>
    </source>
</evidence>